<feature type="region of interest" description="Disordered" evidence="1">
    <location>
        <begin position="160"/>
        <end position="200"/>
    </location>
</feature>
<dbReference type="EMBL" id="JARIHO010000013">
    <property type="protein sequence ID" value="KAJ7351292.1"/>
    <property type="molecule type" value="Genomic_DNA"/>
</dbReference>
<evidence type="ECO:0000313" key="2">
    <source>
        <dbReference type="EMBL" id="KAJ7351292.1"/>
    </source>
</evidence>
<dbReference type="AlphaFoldDB" id="A0AAD7EVD5"/>
<dbReference type="Proteomes" id="UP001218218">
    <property type="component" value="Unassembled WGS sequence"/>
</dbReference>
<proteinExistence type="predicted"/>
<comment type="caution">
    <text evidence="2">The sequence shown here is derived from an EMBL/GenBank/DDBJ whole genome shotgun (WGS) entry which is preliminary data.</text>
</comment>
<name>A0AAD7EVD5_9AGAR</name>
<sequence length="200" mass="22275">MDNEFRWEDQRGRFSREGEVKEDSQVNPCADAAECMRSALQVRTVSAGKAGRHGEAAGQPLNYVVQLLDVCQTCVASDFGCVKFKRQFGGPERDRVGDVRTVEASGDQNFPTFFSLYFFVQVAVVGEFVNVYNTIEVAFSDIPWQARCIPLHAPPVTRAKTRMSARSPQIPAVHDKEAEDEGEEDDARILTANGKRKVTK</sequence>
<evidence type="ECO:0000256" key="1">
    <source>
        <dbReference type="SAM" id="MobiDB-lite"/>
    </source>
</evidence>
<reference evidence="2" key="1">
    <citation type="submission" date="2023-03" db="EMBL/GenBank/DDBJ databases">
        <title>Massive genome expansion in bonnet fungi (Mycena s.s.) driven by repeated elements and novel gene families across ecological guilds.</title>
        <authorList>
            <consortium name="Lawrence Berkeley National Laboratory"/>
            <person name="Harder C.B."/>
            <person name="Miyauchi S."/>
            <person name="Viragh M."/>
            <person name="Kuo A."/>
            <person name="Thoen E."/>
            <person name="Andreopoulos B."/>
            <person name="Lu D."/>
            <person name="Skrede I."/>
            <person name="Drula E."/>
            <person name="Henrissat B."/>
            <person name="Morin E."/>
            <person name="Kohler A."/>
            <person name="Barry K."/>
            <person name="LaButti K."/>
            <person name="Morin E."/>
            <person name="Salamov A."/>
            <person name="Lipzen A."/>
            <person name="Mereny Z."/>
            <person name="Hegedus B."/>
            <person name="Baldrian P."/>
            <person name="Stursova M."/>
            <person name="Weitz H."/>
            <person name="Taylor A."/>
            <person name="Grigoriev I.V."/>
            <person name="Nagy L.G."/>
            <person name="Martin F."/>
            <person name="Kauserud H."/>
        </authorList>
    </citation>
    <scope>NUCLEOTIDE SEQUENCE</scope>
    <source>
        <strain evidence="2">CBHHK002</strain>
    </source>
</reference>
<evidence type="ECO:0000313" key="3">
    <source>
        <dbReference type="Proteomes" id="UP001218218"/>
    </source>
</evidence>
<organism evidence="2 3">
    <name type="scientific">Mycena albidolilacea</name>
    <dbReference type="NCBI Taxonomy" id="1033008"/>
    <lineage>
        <taxon>Eukaryota</taxon>
        <taxon>Fungi</taxon>
        <taxon>Dikarya</taxon>
        <taxon>Basidiomycota</taxon>
        <taxon>Agaricomycotina</taxon>
        <taxon>Agaricomycetes</taxon>
        <taxon>Agaricomycetidae</taxon>
        <taxon>Agaricales</taxon>
        <taxon>Marasmiineae</taxon>
        <taxon>Mycenaceae</taxon>
        <taxon>Mycena</taxon>
    </lineage>
</organism>
<gene>
    <name evidence="2" type="ORF">DFH08DRAFT_935051</name>
</gene>
<keyword evidence="3" id="KW-1185">Reference proteome</keyword>
<accession>A0AAD7EVD5</accession>
<protein>
    <submittedName>
        <fullName evidence="2">Uncharacterized protein</fullName>
    </submittedName>
</protein>